<dbReference type="EMBL" id="CP032364">
    <property type="protein sequence ID" value="AYA99536.1"/>
    <property type="molecule type" value="Genomic_DNA"/>
</dbReference>
<evidence type="ECO:0000313" key="3">
    <source>
        <dbReference type="EMBL" id="AYA99536.1"/>
    </source>
</evidence>
<dbReference type="OrthoDB" id="9805098at2"/>
<dbReference type="InterPro" id="IPR007712">
    <property type="entry name" value="RelE/ParE_toxin"/>
</dbReference>
<dbReference type="Gene3D" id="3.30.2310.20">
    <property type="entry name" value="RelE-like"/>
    <property type="match status" value="1"/>
</dbReference>
<keyword evidence="4" id="KW-1185">Reference proteome</keyword>
<dbReference type="KEGG" id="lua:D4A81_06060"/>
<comment type="similarity">
    <text evidence="1">Belongs to the RelE toxin family.</text>
</comment>
<dbReference type="Proteomes" id="UP000265562">
    <property type="component" value="Chromosome"/>
</dbReference>
<sequence length="89" mass="10599">MIYEISTTDKFDKSFKKLDRQAQRILKTWIDKNLMNCDNPRAHGKALSANRSGQWRYRVGDYRILAEIQDNRLVLILIDVGHRKDIYLF</sequence>
<dbReference type="InterPro" id="IPR035093">
    <property type="entry name" value="RelE/ParE_toxin_dom_sf"/>
</dbReference>
<keyword evidence="2" id="KW-1277">Toxin-antitoxin system</keyword>
<protein>
    <submittedName>
        <fullName evidence="3">Type II toxin-antitoxin system RelE/ParE family toxin</fullName>
    </submittedName>
</protein>
<gene>
    <name evidence="3" type="ORF">D4A81_06060</name>
</gene>
<dbReference type="NCBIfam" id="TIGR02385">
    <property type="entry name" value="RelE_StbE"/>
    <property type="match status" value="1"/>
</dbReference>
<proteinExistence type="inferred from homology"/>
<accession>A0A385Q019</accession>
<dbReference type="PANTHER" id="PTHR35601:SF1">
    <property type="entry name" value="TOXIN RELE"/>
    <property type="match status" value="1"/>
</dbReference>
<reference evidence="3 4" key="1">
    <citation type="submission" date="2018-09" db="EMBL/GenBank/DDBJ databases">
        <title>Genome sequencing of Lachnoanaerobaculum umeaense DSM 23576.</title>
        <authorList>
            <person name="Kook J.-K."/>
            <person name="Park S.-N."/>
            <person name="Lim Y.K."/>
        </authorList>
    </citation>
    <scope>NUCLEOTIDE SEQUENCE [LARGE SCALE GENOMIC DNA]</scope>
    <source>
        <strain evidence="4">DSM 23576 \ CCUG 58757</strain>
    </source>
</reference>
<dbReference type="Pfam" id="PF05016">
    <property type="entry name" value="ParE_toxin"/>
    <property type="match status" value="1"/>
</dbReference>
<organism evidence="3 4">
    <name type="scientific">Lachnoanaerobaculum umeaense</name>
    <dbReference type="NCBI Taxonomy" id="617123"/>
    <lineage>
        <taxon>Bacteria</taxon>
        <taxon>Bacillati</taxon>
        <taxon>Bacillota</taxon>
        <taxon>Clostridia</taxon>
        <taxon>Lachnospirales</taxon>
        <taxon>Lachnospiraceae</taxon>
        <taxon>Lachnoanaerobaculum</taxon>
    </lineage>
</organism>
<evidence type="ECO:0000256" key="1">
    <source>
        <dbReference type="ARBA" id="ARBA00006226"/>
    </source>
</evidence>
<dbReference type="AlphaFoldDB" id="A0A385Q019"/>
<dbReference type="RefSeq" id="WP_111525019.1">
    <property type="nucleotide sequence ID" value="NZ_CP032364.1"/>
</dbReference>
<evidence type="ECO:0000313" key="4">
    <source>
        <dbReference type="Proteomes" id="UP000265562"/>
    </source>
</evidence>
<dbReference type="SUPFAM" id="SSF143011">
    <property type="entry name" value="RelE-like"/>
    <property type="match status" value="1"/>
</dbReference>
<dbReference type="PANTHER" id="PTHR35601">
    <property type="entry name" value="TOXIN RELE"/>
    <property type="match status" value="1"/>
</dbReference>
<name>A0A385Q019_9FIRM</name>
<evidence type="ECO:0000256" key="2">
    <source>
        <dbReference type="ARBA" id="ARBA00022649"/>
    </source>
</evidence>